<proteinExistence type="predicted"/>
<organism evidence="3 4">
    <name type="scientific">Paramuricea clavata</name>
    <name type="common">Red gorgonian</name>
    <name type="synonym">Violescent sea-whip</name>
    <dbReference type="NCBI Taxonomy" id="317549"/>
    <lineage>
        <taxon>Eukaryota</taxon>
        <taxon>Metazoa</taxon>
        <taxon>Cnidaria</taxon>
        <taxon>Anthozoa</taxon>
        <taxon>Octocorallia</taxon>
        <taxon>Malacalcyonacea</taxon>
        <taxon>Plexauridae</taxon>
        <taxon>Paramuricea</taxon>
    </lineage>
</organism>
<evidence type="ECO:0000313" key="3">
    <source>
        <dbReference type="EMBL" id="CAB3984609.1"/>
    </source>
</evidence>
<sequence>MVNQDGVKSKFGLVALGVTGTIVAGLFVGTLPFLTPALRRICLPYVPATNTQIQNILQMCKGRSGRLVDLGSGDGRVILSAIRFLTIENLGEIEYFYHRKCFQKFVYAKTLLKRKTSQDGCQGSNIKLQKSTRKTSQRQSDEATGSRGLFPNICMICKKKELRVKSVRQSLSRIVTDTAERTLKEAAIAHNDLEMMTAVTETDLKAKEFQKHEKCYLDYTRVVRKTAESTEGGNDDKQSGDYNVVLSLVDSDIIGGQQCLSMETLMTRYCGNIGTRQSRHKLKERLTKSFGDQIVFLQLKQNIIFRKW</sequence>
<dbReference type="PANTHER" id="PTHR13610">
    <property type="entry name" value="METHYLTRANSFERASE DOMAIN-CONTAINING PROTEIN"/>
    <property type="match status" value="1"/>
</dbReference>
<protein>
    <submittedName>
        <fullName evidence="3">FAM173B, partial</fullName>
    </submittedName>
</protein>
<keyword evidence="2" id="KW-1133">Transmembrane helix</keyword>
<feature type="transmembrane region" description="Helical" evidence="2">
    <location>
        <begin position="12"/>
        <end position="34"/>
    </location>
</feature>
<dbReference type="GO" id="GO:1905706">
    <property type="term" value="P:regulation of mitochondrial ATP synthesis coupled proton transport"/>
    <property type="evidence" value="ECO:0007669"/>
    <property type="project" value="TreeGrafter"/>
</dbReference>
<reference evidence="3" key="1">
    <citation type="submission" date="2020-04" db="EMBL/GenBank/DDBJ databases">
        <authorList>
            <person name="Alioto T."/>
            <person name="Alioto T."/>
            <person name="Gomez Garrido J."/>
        </authorList>
    </citation>
    <scope>NUCLEOTIDE SEQUENCE</scope>
    <source>
        <strain evidence="3">A484AB</strain>
    </source>
</reference>
<name>A0A7D9DHC6_PARCT</name>
<keyword evidence="4" id="KW-1185">Reference proteome</keyword>
<dbReference type="AlphaFoldDB" id="A0A7D9DHC6"/>
<keyword evidence="2" id="KW-0472">Membrane</keyword>
<evidence type="ECO:0000313" key="4">
    <source>
        <dbReference type="Proteomes" id="UP001152795"/>
    </source>
</evidence>
<evidence type="ECO:0000256" key="2">
    <source>
        <dbReference type="SAM" id="Phobius"/>
    </source>
</evidence>
<keyword evidence="2" id="KW-0812">Transmembrane</keyword>
<dbReference type="GO" id="GO:0005739">
    <property type="term" value="C:mitochondrion"/>
    <property type="evidence" value="ECO:0007669"/>
    <property type="project" value="TreeGrafter"/>
</dbReference>
<feature type="compositionally biased region" description="Polar residues" evidence="1">
    <location>
        <begin position="118"/>
        <end position="129"/>
    </location>
</feature>
<feature type="region of interest" description="Disordered" evidence="1">
    <location>
        <begin position="118"/>
        <end position="145"/>
    </location>
</feature>
<dbReference type="EMBL" id="CACRXK020000761">
    <property type="protein sequence ID" value="CAB3984609.1"/>
    <property type="molecule type" value="Genomic_DNA"/>
</dbReference>
<gene>
    <name evidence="3" type="ORF">PACLA_8A000502</name>
</gene>
<dbReference type="OrthoDB" id="66144at2759"/>
<dbReference type="InterPro" id="IPR026170">
    <property type="entry name" value="FAM173A/B"/>
</dbReference>
<dbReference type="Proteomes" id="UP001152795">
    <property type="component" value="Unassembled WGS sequence"/>
</dbReference>
<evidence type="ECO:0000256" key="1">
    <source>
        <dbReference type="SAM" id="MobiDB-lite"/>
    </source>
</evidence>
<dbReference type="GO" id="GO:0016279">
    <property type="term" value="F:protein-lysine N-methyltransferase activity"/>
    <property type="evidence" value="ECO:0007669"/>
    <property type="project" value="InterPro"/>
</dbReference>
<accession>A0A7D9DHC6</accession>
<dbReference type="PANTHER" id="PTHR13610:SF9">
    <property type="entry name" value="FI06469P"/>
    <property type="match status" value="1"/>
</dbReference>
<comment type="caution">
    <text evidence="3">The sequence shown here is derived from an EMBL/GenBank/DDBJ whole genome shotgun (WGS) entry which is preliminary data.</text>
</comment>